<organism evidence="4 5">
    <name type="scientific">Psychroserpens luteus</name>
    <dbReference type="NCBI Taxonomy" id="1434066"/>
    <lineage>
        <taxon>Bacteria</taxon>
        <taxon>Pseudomonadati</taxon>
        <taxon>Bacteroidota</taxon>
        <taxon>Flavobacteriia</taxon>
        <taxon>Flavobacteriales</taxon>
        <taxon>Flavobacteriaceae</taxon>
        <taxon>Psychroserpens</taxon>
    </lineage>
</organism>
<evidence type="ECO:0000256" key="3">
    <source>
        <dbReference type="SAM" id="Phobius"/>
    </source>
</evidence>
<dbReference type="InterPro" id="IPR011962">
    <property type="entry name" value="dCTP_deaminase"/>
</dbReference>
<reference evidence="5" key="1">
    <citation type="journal article" date="2019" name="Int. J. Syst. Evol. Microbiol.">
        <title>The Global Catalogue of Microorganisms (GCM) 10K type strain sequencing project: providing services to taxonomists for standard genome sequencing and annotation.</title>
        <authorList>
            <consortium name="The Broad Institute Genomics Platform"/>
            <consortium name="The Broad Institute Genome Sequencing Center for Infectious Disease"/>
            <person name="Wu L."/>
            <person name="Ma J."/>
        </authorList>
    </citation>
    <scope>NUCLEOTIDE SEQUENCE [LARGE SCALE GENOMIC DNA]</scope>
    <source>
        <strain evidence="5">KCTC 32514</strain>
    </source>
</reference>
<evidence type="ECO:0000313" key="5">
    <source>
        <dbReference type="Proteomes" id="UP001597548"/>
    </source>
</evidence>
<dbReference type="Pfam" id="PF22769">
    <property type="entry name" value="DCD"/>
    <property type="match status" value="1"/>
</dbReference>
<feature type="transmembrane region" description="Helical" evidence="3">
    <location>
        <begin position="197"/>
        <end position="216"/>
    </location>
</feature>
<evidence type="ECO:0000256" key="2">
    <source>
        <dbReference type="ARBA" id="ARBA00023080"/>
    </source>
</evidence>
<proteinExistence type="predicted"/>
<keyword evidence="3" id="KW-0812">Transmembrane</keyword>
<dbReference type="RefSeq" id="WP_194507196.1">
    <property type="nucleotide sequence ID" value="NZ_JADILU010000002.1"/>
</dbReference>
<dbReference type="Proteomes" id="UP001597548">
    <property type="component" value="Unassembled WGS sequence"/>
</dbReference>
<keyword evidence="5" id="KW-1185">Reference proteome</keyword>
<dbReference type="Gene3D" id="2.70.40.10">
    <property type="match status" value="1"/>
</dbReference>
<keyword evidence="2" id="KW-0546">Nucleotide metabolism</keyword>
<keyword evidence="1" id="KW-0378">Hydrolase</keyword>
<name>A0ABW5ZQG2_9FLAO</name>
<keyword evidence="3" id="KW-0472">Membrane</keyword>
<dbReference type="SUPFAM" id="SSF51283">
    <property type="entry name" value="dUTPase-like"/>
    <property type="match status" value="1"/>
</dbReference>
<evidence type="ECO:0000256" key="1">
    <source>
        <dbReference type="ARBA" id="ARBA00022801"/>
    </source>
</evidence>
<accession>A0ABW5ZQG2</accession>
<comment type="caution">
    <text evidence="4">The sequence shown here is derived from an EMBL/GenBank/DDBJ whole genome shotgun (WGS) entry which is preliminary data.</text>
</comment>
<dbReference type="InterPro" id="IPR033704">
    <property type="entry name" value="dUTPase_trimeric"/>
</dbReference>
<protein>
    <submittedName>
        <fullName evidence="4">Deoxycytidine triphosphate deaminase</fullName>
    </submittedName>
</protein>
<keyword evidence="3" id="KW-1133">Transmembrane helix</keyword>
<evidence type="ECO:0000313" key="4">
    <source>
        <dbReference type="EMBL" id="MFD2914106.1"/>
    </source>
</evidence>
<dbReference type="InterPro" id="IPR036157">
    <property type="entry name" value="dUTPase-like_sf"/>
</dbReference>
<dbReference type="EMBL" id="JBHUOS010000001">
    <property type="protein sequence ID" value="MFD2914106.1"/>
    <property type="molecule type" value="Genomic_DNA"/>
</dbReference>
<sequence>MAFLSGNKLEKALEKALGDQFKSERIKQLSYELSLGDEVFLTDSKDGKPEILNENNRVIEINPGQFALLLADEKISMPDNKLGLISIKASEKLKGLLNVSGFHVDPGFNGQLLFSVYNAGPSKITLKKGNPYFLIWFADITESLNNEEVYSSKSNTHQNQSGIPTKYLDSLKRGELASPNILLEKIKSIKSELERHWWAIGIILAVSIAACTRFYWQKTTYEEGFNDGYNKKEIEEKVDKKVDLIFNNKMDSIIDSKFRKLEKKIDTTIVK</sequence>
<dbReference type="CDD" id="cd07557">
    <property type="entry name" value="trimeric_dUTPase"/>
    <property type="match status" value="1"/>
</dbReference>
<gene>
    <name evidence="4" type="ORF">ACFS29_00515</name>
</gene>